<dbReference type="RefSeq" id="WP_014296547.1">
    <property type="nucleotide sequence ID" value="NC_016751.1"/>
</dbReference>
<organism evidence="8 9">
    <name type="scientific">Marinitoga piezophila (strain DSM 14283 / JCM 11233 / KA3)</name>
    <dbReference type="NCBI Taxonomy" id="443254"/>
    <lineage>
        <taxon>Bacteria</taxon>
        <taxon>Thermotogati</taxon>
        <taxon>Thermotogota</taxon>
        <taxon>Thermotogae</taxon>
        <taxon>Petrotogales</taxon>
        <taxon>Petrotogaceae</taxon>
        <taxon>Marinitoga</taxon>
    </lineage>
</organism>
<keyword evidence="3" id="KW-0949">S-adenosyl-L-methionine</keyword>
<keyword evidence="4" id="KW-0479">Metal-binding</keyword>
<dbReference type="GO" id="GO:0016740">
    <property type="term" value="F:transferase activity"/>
    <property type="evidence" value="ECO:0007669"/>
    <property type="project" value="UniProtKB-KW"/>
</dbReference>
<dbReference type="GO" id="GO:0002926">
    <property type="term" value="P:tRNA wobble base 5-methoxycarbonylmethyl-2-thiouridinylation"/>
    <property type="evidence" value="ECO:0007669"/>
    <property type="project" value="TreeGrafter"/>
</dbReference>
<dbReference type="GO" id="GO:0005737">
    <property type="term" value="C:cytoplasm"/>
    <property type="evidence" value="ECO:0007669"/>
    <property type="project" value="TreeGrafter"/>
</dbReference>
<dbReference type="HOGENOM" id="CLU_057482_0_0_0"/>
<dbReference type="SFLD" id="SFLDS00029">
    <property type="entry name" value="Radical_SAM"/>
    <property type="match status" value="1"/>
</dbReference>
<dbReference type="InterPro" id="IPR007197">
    <property type="entry name" value="rSAM"/>
</dbReference>
<dbReference type="GO" id="GO:0046872">
    <property type="term" value="F:metal ion binding"/>
    <property type="evidence" value="ECO:0007669"/>
    <property type="project" value="UniProtKB-KW"/>
</dbReference>
<feature type="domain" description="Elp3/MiaA/NifB-like radical SAM core" evidence="7">
    <location>
        <begin position="6"/>
        <end position="223"/>
    </location>
</feature>
<reference evidence="9" key="2">
    <citation type="submission" date="2012-01" db="EMBL/GenBank/DDBJ databases">
        <title>Complete sequence of chromosome of Marinitoga piezophila KA3.</title>
        <authorList>
            <person name="Lucas S."/>
            <person name="Han J."/>
            <person name="Lapidus A."/>
            <person name="Cheng J.-F."/>
            <person name="Goodwin L."/>
            <person name="Pitluck S."/>
            <person name="Peters L."/>
            <person name="Mikhailova N."/>
            <person name="Teshima H."/>
            <person name="Detter J.C."/>
            <person name="Han C."/>
            <person name="Tapia R."/>
            <person name="Land M."/>
            <person name="Hauser L."/>
            <person name="Kyrpides N."/>
            <person name="Ivanova N."/>
            <person name="Pagani I."/>
            <person name="Jebbar M."/>
            <person name="Vannier P."/>
            <person name="Oger P."/>
            <person name="Cario A."/>
            <person name="Bartlett D."/>
            <person name="Noll K.M."/>
            <person name="Woyke T."/>
        </authorList>
    </citation>
    <scope>NUCLEOTIDE SEQUENCE [LARGE SCALE GENOMIC DNA]</scope>
    <source>
        <strain evidence="9">DSM 14283 / JCM 11233 / KA3</strain>
    </source>
</reference>
<dbReference type="InterPro" id="IPR058240">
    <property type="entry name" value="rSAM_sf"/>
</dbReference>
<evidence type="ECO:0000256" key="4">
    <source>
        <dbReference type="ARBA" id="ARBA00022723"/>
    </source>
</evidence>
<sequence>MSREYIIPVFIPHAGCKKICVFCNEYSATGIRKKPDENNLNDIFNRYIEYFPENVNPYIAFYGATFTGMDIELMKFYLNWAEEKIKNGLAYGIRFSTSPEEITEKKMNVLKNYTINFIEIGIQSFYEDIIKAANRPHDLNNVWNAIELLEKYDFDYGIHLMTGLPKSSYYKDLNSAVIATFIGAKSVRIHPTVILKNSTLEKMYKNKEYTPETLDEAVEKVAKMTEIIEANDKKVIRLGICLYGKERENVVAGPYHDSFGDLVRSKIARDIIETFAKDKLIVPMQYKANFIGFKKSNKELLEHSNIEFHNGSKFLLNNIELKYADILKILLNQNFIL</sequence>
<dbReference type="InterPro" id="IPR039661">
    <property type="entry name" value="ELP3"/>
</dbReference>
<evidence type="ECO:0000259" key="7">
    <source>
        <dbReference type="SMART" id="SM00729"/>
    </source>
</evidence>
<dbReference type="OrthoDB" id="9815044at2"/>
<dbReference type="EMBL" id="CP003257">
    <property type="protein sequence ID" value="AEX85475.1"/>
    <property type="molecule type" value="Genomic_DNA"/>
</dbReference>
<keyword evidence="9" id="KW-1185">Reference proteome</keyword>
<evidence type="ECO:0000256" key="2">
    <source>
        <dbReference type="ARBA" id="ARBA00022485"/>
    </source>
</evidence>
<dbReference type="SUPFAM" id="SSF102114">
    <property type="entry name" value="Radical SAM enzymes"/>
    <property type="match status" value="1"/>
</dbReference>
<protein>
    <submittedName>
        <fullName evidence="8">Histone acetyltransferase</fullName>
    </submittedName>
</protein>
<dbReference type="GO" id="GO:0051539">
    <property type="term" value="F:4 iron, 4 sulfur cluster binding"/>
    <property type="evidence" value="ECO:0007669"/>
    <property type="project" value="UniProtKB-KW"/>
</dbReference>
<keyword evidence="5" id="KW-0408">Iron</keyword>
<dbReference type="InterPro" id="IPR032432">
    <property type="entry name" value="Radical_SAM_C"/>
</dbReference>
<dbReference type="Pfam" id="PF04055">
    <property type="entry name" value="Radical_SAM"/>
    <property type="match status" value="1"/>
</dbReference>
<evidence type="ECO:0000256" key="3">
    <source>
        <dbReference type="ARBA" id="ARBA00022691"/>
    </source>
</evidence>
<dbReference type="SFLD" id="SFLDG01086">
    <property type="entry name" value="elongater_protein-like"/>
    <property type="match status" value="1"/>
</dbReference>
<evidence type="ECO:0000313" key="9">
    <source>
        <dbReference type="Proteomes" id="UP000007161"/>
    </source>
</evidence>
<dbReference type="Pfam" id="PF16199">
    <property type="entry name" value="Radical_SAM_C"/>
    <property type="match status" value="1"/>
</dbReference>
<keyword evidence="2" id="KW-0004">4Fe-4S</keyword>
<evidence type="ECO:0000256" key="1">
    <source>
        <dbReference type="ARBA" id="ARBA00001966"/>
    </source>
</evidence>
<dbReference type="PANTHER" id="PTHR11135:SF0">
    <property type="entry name" value="ELONGATOR COMPLEX PROTEIN 3"/>
    <property type="match status" value="1"/>
</dbReference>
<dbReference type="AlphaFoldDB" id="H2J7Y4"/>
<keyword evidence="6" id="KW-0411">Iron-sulfur</keyword>
<dbReference type="InterPro" id="IPR006638">
    <property type="entry name" value="Elp3/MiaA/NifB-like_rSAM"/>
</dbReference>
<keyword evidence="8" id="KW-0808">Transferase</keyword>
<comment type="cofactor">
    <cofactor evidence="1">
        <name>[4Fe-4S] cluster</name>
        <dbReference type="ChEBI" id="CHEBI:49883"/>
    </cofactor>
</comment>
<evidence type="ECO:0000313" key="8">
    <source>
        <dbReference type="EMBL" id="AEX85475.1"/>
    </source>
</evidence>
<proteinExistence type="predicted"/>
<dbReference type="eggNOG" id="COG1242">
    <property type="taxonomic scope" value="Bacteria"/>
</dbReference>
<evidence type="ECO:0000256" key="5">
    <source>
        <dbReference type="ARBA" id="ARBA00023004"/>
    </source>
</evidence>
<evidence type="ECO:0000256" key="6">
    <source>
        <dbReference type="ARBA" id="ARBA00023014"/>
    </source>
</evidence>
<dbReference type="PANTHER" id="PTHR11135">
    <property type="entry name" value="HISTONE ACETYLTRANSFERASE-RELATED"/>
    <property type="match status" value="1"/>
</dbReference>
<dbReference type="KEGG" id="mpz:Marpi_1063"/>
<reference evidence="8 9" key="1">
    <citation type="journal article" date="2012" name="J. Bacteriol.">
        <title>Complete Genome Sequence of the Thermophilic, Piezophilic, Heterotrophic Bacterium Marinitoga piezophila KA3.</title>
        <authorList>
            <person name="Lucas S."/>
            <person name="Han J."/>
            <person name="Lapidus A."/>
            <person name="Cheng J.F."/>
            <person name="Goodwin L.A."/>
            <person name="Pitluck S."/>
            <person name="Peters L."/>
            <person name="Mikhailova N."/>
            <person name="Teshima H."/>
            <person name="Detter J.C."/>
            <person name="Han C."/>
            <person name="Tapia R."/>
            <person name="Land M."/>
            <person name="Hauser L."/>
            <person name="Kyrpides N.C."/>
            <person name="Ivanova N."/>
            <person name="Pagani I."/>
            <person name="Vannier P."/>
            <person name="Oger P."/>
            <person name="Bartlett D.H."/>
            <person name="Noll K.M."/>
            <person name="Woyke T."/>
            <person name="Jebbar M."/>
        </authorList>
    </citation>
    <scope>NUCLEOTIDE SEQUENCE [LARGE SCALE GENOMIC DNA]</scope>
    <source>
        <strain evidence="9">DSM 14283 / JCM 11233 / KA3</strain>
    </source>
</reference>
<dbReference type="STRING" id="443254.Marpi_1063"/>
<dbReference type="Proteomes" id="UP000007161">
    <property type="component" value="Chromosome"/>
</dbReference>
<gene>
    <name evidence="8" type="ordered locus">Marpi_1063</name>
</gene>
<name>H2J7Y4_MARPK</name>
<dbReference type="SMART" id="SM00729">
    <property type="entry name" value="Elp3"/>
    <property type="match status" value="1"/>
</dbReference>
<dbReference type="Gene3D" id="3.80.30.20">
    <property type="entry name" value="tm_1862 like domain"/>
    <property type="match status" value="1"/>
</dbReference>
<dbReference type="InterPro" id="IPR023404">
    <property type="entry name" value="rSAM_horseshoe"/>
</dbReference>
<dbReference type="CDD" id="cd01335">
    <property type="entry name" value="Radical_SAM"/>
    <property type="match status" value="1"/>
</dbReference>
<accession>H2J7Y4</accession>